<dbReference type="KEGG" id="more:E1B28_005092"/>
<gene>
    <name evidence="1" type="ORF">E1B28_005092</name>
</gene>
<dbReference type="GeneID" id="66074168"/>
<dbReference type="EMBL" id="CM032182">
    <property type="protein sequence ID" value="KAG7097772.1"/>
    <property type="molecule type" value="Genomic_DNA"/>
</dbReference>
<dbReference type="Proteomes" id="UP001049176">
    <property type="component" value="Chromosome 2"/>
</dbReference>
<protein>
    <submittedName>
        <fullName evidence="1">Uncharacterized protein</fullName>
    </submittedName>
</protein>
<proteinExistence type="predicted"/>
<keyword evidence="2" id="KW-1185">Reference proteome</keyword>
<accession>A0A9P7V017</accession>
<evidence type="ECO:0000313" key="1">
    <source>
        <dbReference type="EMBL" id="KAG7097772.1"/>
    </source>
</evidence>
<comment type="caution">
    <text evidence="1">The sequence shown here is derived from an EMBL/GenBank/DDBJ whole genome shotgun (WGS) entry which is preliminary data.</text>
</comment>
<reference evidence="1" key="1">
    <citation type="journal article" date="2021" name="Genome Biol. Evol.">
        <title>The assembled and annotated genome of the fairy-ring fungus Marasmius oreades.</title>
        <authorList>
            <person name="Hiltunen M."/>
            <person name="Ament-Velasquez S.L."/>
            <person name="Johannesson H."/>
        </authorList>
    </citation>
    <scope>NUCLEOTIDE SEQUENCE</scope>
    <source>
        <strain evidence="1">03SP1</strain>
    </source>
</reference>
<dbReference type="AlphaFoldDB" id="A0A9P7V017"/>
<evidence type="ECO:0000313" key="2">
    <source>
        <dbReference type="Proteomes" id="UP001049176"/>
    </source>
</evidence>
<name>A0A9P7V017_9AGAR</name>
<sequence>MRPGESTIIIPKKSHVPNLPHKREALMRLFPEHLQRLSGQPALTDISGQAVKVVEDWSTEEDAEMEEVDEV</sequence>
<dbReference type="RefSeq" id="XP_043014242.1">
    <property type="nucleotide sequence ID" value="XM_043149635.1"/>
</dbReference>
<organism evidence="1 2">
    <name type="scientific">Marasmius oreades</name>
    <name type="common">fairy-ring Marasmius</name>
    <dbReference type="NCBI Taxonomy" id="181124"/>
    <lineage>
        <taxon>Eukaryota</taxon>
        <taxon>Fungi</taxon>
        <taxon>Dikarya</taxon>
        <taxon>Basidiomycota</taxon>
        <taxon>Agaricomycotina</taxon>
        <taxon>Agaricomycetes</taxon>
        <taxon>Agaricomycetidae</taxon>
        <taxon>Agaricales</taxon>
        <taxon>Marasmiineae</taxon>
        <taxon>Marasmiaceae</taxon>
        <taxon>Marasmius</taxon>
    </lineage>
</organism>